<evidence type="ECO:0000313" key="2">
    <source>
        <dbReference type="Proteomes" id="UP000248116"/>
    </source>
</evidence>
<dbReference type="Proteomes" id="UP000248116">
    <property type="component" value="Unassembled WGS sequence"/>
</dbReference>
<protein>
    <submittedName>
        <fullName evidence="1">Uncharacterized protein</fullName>
    </submittedName>
</protein>
<sequence>MVKIFAKSFEERFLFEKRQHPKTFIISGYYQVDFSRRIRRERSFAGPGGDGFIVGMSASCPICRGMRLAGRMASPVERVGRTPGIEPTMFGRLPLSGLMGLSSA</sequence>
<comment type="caution">
    <text evidence="1">The sequence shown here is derived from an EMBL/GenBank/DDBJ whole genome shotgun (WGS) entry which is preliminary data.</text>
</comment>
<reference evidence="1 2" key="1">
    <citation type="submission" date="2018-02" db="EMBL/GenBank/DDBJ databases">
        <authorList>
            <person name="Skraban J."/>
            <person name="Trcek J."/>
        </authorList>
    </citation>
    <scope>NUCLEOTIDE SEQUENCE [LARGE SCALE GENOMIC DNA]</scope>
    <source>
        <strain evidence="1 2">AV446</strain>
    </source>
</reference>
<keyword evidence="2" id="KW-1185">Reference proteome</keyword>
<proteinExistence type="predicted"/>
<dbReference type="EMBL" id="PRCW01000034">
    <property type="protein sequence ID" value="PYD48441.1"/>
    <property type="molecule type" value="Genomic_DNA"/>
</dbReference>
<accession>A0ABX5P4S8</accession>
<name>A0ABX5P4S8_9PROT</name>
<gene>
    <name evidence="1" type="ORF">C3920_04740</name>
</gene>
<organism evidence="1 2">
    <name type="scientific">Novacetimonas pomaceti</name>
    <dbReference type="NCBI Taxonomy" id="2021998"/>
    <lineage>
        <taxon>Bacteria</taxon>
        <taxon>Pseudomonadati</taxon>
        <taxon>Pseudomonadota</taxon>
        <taxon>Alphaproteobacteria</taxon>
        <taxon>Acetobacterales</taxon>
        <taxon>Acetobacteraceae</taxon>
        <taxon>Novacetimonas</taxon>
    </lineage>
</organism>
<evidence type="ECO:0000313" key="1">
    <source>
        <dbReference type="EMBL" id="PYD48441.1"/>
    </source>
</evidence>